<accession>A0A1N6MQ63</accession>
<proteinExistence type="predicted"/>
<dbReference type="EMBL" id="FTLG01000006">
    <property type="protein sequence ID" value="SIP70978.1"/>
    <property type="molecule type" value="Genomic_DNA"/>
</dbReference>
<gene>
    <name evidence="1" type="ORF">XIS1_1030009</name>
</gene>
<sequence length="42" mass="5254">MEVMKYIYVIHNQMLKHIGKGLPFDENELKRFFTHHFFTRKE</sequence>
<reference evidence="2" key="1">
    <citation type="submission" date="2016-12" db="EMBL/GenBank/DDBJ databases">
        <authorList>
            <person name="Gaudriault S."/>
        </authorList>
    </citation>
    <scope>NUCLEOTIDE SEQUENCE [LARGE SCALE GENOMIC DNA]</scope>
    <source>
        <strain evidence="2">HGB1681 (deposited as PTA-6826 in the American Type Culture Collection)</strain>
    </source>
</reference>
<organism evidence="1 2">
    <name type="scientific">Xenorhabdus innexi</name>
    <dbReference type="NCBI Taxonomy" id="290109"/>
    <lineage>
        <taxon>Bacteria</taxon>
        <taxon>Pseudomonadati</taxon>
        <taxon>Pseudomonadota</taxon>
        <taxon>Gammaproteobacteria</taxon>
        <taxon>Enterobacterales</taxon>
        <taxon>Morganellaceae</taxon>
        <taxon>Xenorhabdus</taxon>
    </lineage>
</organism>
<dbReference type="Proteomes" id="UP000196435">
    <property type="component" value="Unassembled WGS sequence"/>
</dbReference>
<evidence type="ECO:0000313" key="2">
    <source>
        <dbReference type="Proteomes" id="UP000196435"/>
    </source>
</evidence>
<protein>
    <submittedName>
        <fullName evidence="1">Uncharacterized protein</fullName>
    </submittedName>
</protein>
<evidence type="ECO:0000313" key="1">
    <source>
        <dbReference type="EMBL" id="SIP70978.1"/>
    </source>
</evidence>
<dbReference type="AlphaFoldDB" id="A0A1N6MQ63"/>
<name>A0A1N6MQ63_9GAMM</name>